<dbReference type="InterPro" id="IPR052900">
    <property type="entry name" value="Phospholipid_Metab_Enz"/>
</dbReference>
<dbReference type="PATRIC" id="fig|1306954.6.peg.345"/>
<dbReference type="InterPro" id="IPR038607">
    <property type="entry name" value="PhoD-like_sf"/>
</dbReference>
<dbReference type="Pfam" id="PF09423">
    <property type="entry name" value="PhoD"/>
    <property type="match status" value="1"/>
</dbReference>
<dbReference type="NCBIfam" id="TIGR01409">
    <property type="entry name" value="TAT_signal_seq"/>
    <property type="match status" value="1"/>
</dbReference>
<evidence type="ECO:0000259" key="4">
    <source>
        <dbReference type="Pfam" id="PF09423"/>
    </source>
</evidence>
<feature type="domain" description="Phospholipase D N-terminal" evidence="5">
    <location>
        <begin position="43"/>
        <end position="131"/>
    </location>
</feature>
<dbReference type="RefSeq" id="WP_061330856.1">
    <property type="nucleotide sequence ID" value="NZ_LOCO01000001.1"/>
</dbReference>
<dbReference type="CDD" id="cd07389">
    <property type="entry name" value="MPP_PhoD"/>
    <property type="match status" value="1"/>
</dbReference>
<keyword evidence="1 3" id="KW-0732">Signal</keyword>
<dbReference type="Gene3D" id="3.60.21.70">
    <property type="entry name" value="PhoD-like phosphatase"/>
    <property type="match status" value="1"/>
</dbReference>
<dbReference type="PANTHER" id="PTHR43606:SF2">
    <property type="entry name" value="ALKALINE PHOSPHATASE FAMILY PROTEIN (AFU_ORTHOLOGUE AFUA_5G03860)"/>
    <property type="match status" value="1"/>
</dbReference>
<reference evidence="7" key="1">
    <citation type="submission" date="2015-12" db="EMBL/GenBank/DDBJ databases">
        <authorList>
            <person name="Lima A."/>
            <person name="Farahani Zayas N."/>
            <person name="Castro Da Silva M.A."/>
            <person name="Cabral A."/>
            <person name="Pessatti M.L."/>
        </authorList>
    </citation>
    <scope>NUCLEOTIDE SEQUENCE [LARGE SCALE GENOMIC DNA]</scope>
    <source>
        <strain evidence="7">LAMA 842</strain>
    </source>
</reference>
<dbReference type="Pfam" id="PF16655">
    <property type="entry name" value="PhoD_N"/>
    <property type="match status" value="1"/>
</dbReference>
<dbReference type="InterPro" id="IPR006311">
    <property type="entry name" value="TAT_signal"/>
</dbReference>
<protein>
    <submittedName>
        <fullName evidence="6">Phosphodiesterase/alkaline phosphatase D</fullName>
    </submittedName>
</protein>
<feature type="region of interest" description="Disordered" evidence="2">
    <location>
        <begin position="556"/>
        <end position="580"/>
    </location>
</feature>
<feature type="domain" description="PhoD-like phosphatase metallophosphatase" evidence="4">
    <location>
        <begin position="142"/>
        <end position="543"/>
    </location>
</feature>
<dbReference type="PANTHER" id="PTHR43606">
    <property type="entry name" value="PHOSPHATASE, PUTATIVE (AFU_ORTHOLOGUE AFUA_6G08710)-RELATED"/>
    <property type="match status" value="1"/>
</dbReference>
<proteinExistence type="predicted"/>
<dbReference type="PROSITE" id="PS51257">
    <property type="entry name" value="PROKAR_LIPOPROTEIN"/>
    <property type="match status" value="1"/>
</dbReference>
<dbReference type="InterPro" id="IPR018946">
    <property type="entry name" value="PhoD-like_MPP"/>
</dbReference>
<dbReference type="PROSITE" id="PS51318">
    <property type="entry name" value="TAT"/>
    <property type="match status" value="1"/>
</dbReference>
<dbReference type="Proteomes" id="UP000070282">
    <property type="component" value="Unassembled WGS sequence"/>
</dbReference>
<evidence type="ECO:0000256" key="1">
    <source>
        <dbReference type="ARBA" id="ARBA00022729"/>
    </source>
</evidence>
<evidence type="ECO:0000256" key="3">
    <source>
        <dbReference type="SAM" id="SignalP"/>
    </source>
</evidence>
<evidence type="ECO:0000256" key="2">
    <source>
        <dbReference type="SAM" id="MobiDB-lite"/>
    </source>
</evidence>
<dbReference type="InterPro" id="IPR029052">
    <property type="entry name" value="Metallo-depent_PP-like"/>
</dbReference>
<dbReference type="AlphaFoldDB" id="A0A137SIP2"/>
<evidence type="ECO:0000313" key="7">
    <source>
        <dbReference type="Proteomes" id="UP000070282"/>
    </source>
</evidence>
<sequence length="580" mass="64499">MARLTRRDFLKASALGMGAVAVSTGLAGCVFDSSDKRSVEFTHGVASGDPLQDSVILWTRAVPDRGTSVDVGWEIARDAEFDEIVHSGTAEASAEHDYTVKVDARGLSDGQRYFYRFRSANSTSPVGTTRTLPEGSIDQVKLAVVSCSNYPAGYFNVYREIATRQDLDALVHLGDYIYEYSSEADSYAAADAEALGRTFPEANNRELITLQDYRQRYGIYRKDDDLQELHRVMPFIVVWDDHEVTNDTWREGAENHNPELGEGDFGERKMAALRAFFEWMPIRPVIQGSNETIYRSFRFGDLVDLHMLDTRIIGRDQQLDYMNYLGEGGLDVDAFRAAVGDSNRTLLGAEQRLWLQSALAQGTGTWQVLGQQVLMGRMNLPAELLMAIATQNLENLPASLADLATLKARALQDDPTLTEQELARLELAAPYNLDAWDGYQHEREVVLATARQLDRNLVVLAGDTHNAWANNLRDIEGRQIGVEFATASVTSPGLEGYLGLPAEMIPQAEQGIGLLVDDLDYLDISQRGYMLVTFTPEHARADWYFVDTVKSRDYGADQQPSASRQVLPGEGQRSLQLLSS</sequence>
<accession>A0A137SIP2</accession>
<evidence type="ECO:0000259" key="5">
    <source>
        <dbReference type="Pfam" id="PF16655"/>
    </source>
</evidence>
<name>A0A137SIP2_9GAMM</name>
<keyword evidence="7" id="KW-1185">Reference proteome</keyword>
<dbReference type="Gene3D" id="2.60.40.380">
    <property type="entry name" value="Purple acid phosphatase-like, N-terminal"/>
    <property type="match status" value="1"/>
</dbReference>
<dbReference type="InterPro" id="IPR019546">
    <property type="entry name" value="TAT_signal_bac_arc"/>
</dbReference>
<evidence type="ECO:0000313" key="6">
    <source>
        <dbReference type="EMBL" id="KXO12302.1"/>
    </source>
</evidence>
<feature type="chain" id="PRO_5007480669" evidence="3">
    <location>
        <begin position="28"/>
        <end position="580"/>
    </location>
</feature>
<organism evidence="6 7">
    <name type="scientific">Marinobacter excellens LAMA 842</name>
    <dbReference type="NCBI Taxonomy" id="1306954"/>
    <lineage>
        <taxon>Bacteria</taxon>
        <taxon>Pseudomonadati</taxon>
        <taxon>Pseudomonadota</taxon>
        <taxon>Gammaproteobacteria</taxon>
        <taxon>Pseudomonadales</taxon>
        <taxon>Marinobacteraceae</taxon>
        <taxon>Marinobacter</taxon>
    </lineage>
</organism>
<dbReference type="EMBL" id="LOCO01000001">
    <property type="protein sequence ID" value="KXO12302.1"/>
    <property type="molecule type" value="Genomic_DNA"/>
</dbReference>
<feature type="signal peptide" evidence="3">
    <location>
        <begin position="1"/>
        <end position="27"/>
    </location>
</feature>
<comment type="caution">
    <text evidence="6">The sequence shown here is derived from an EMBL/GenBank/DDBJ whole genome shotgun (WGS) entry which is preliminary data.</text>
</comment>
<dbReference type="InterPro" id="IPR032093">
    <property type="entry name" value="PhoD_N"/>
</dbReference>
<gene>
    <name evidence="6" type="ORF">J122_354</name>
</gene>
<dbReference type="SUPFAM" id="SSF56300">
    <property type="entry name" value="Metallo-dependent phosphatases"/>
    <property type="match status" value="1"/>
</dbReference>